<dbReference type="AlphaFoldDB" id="A0A916WR13"/>
<dbReference type="Proteomes" id="UP000636793">
    <property type="component" value="Unassembled WGS sequence"/>
</dbReference>
<organism evidence="1 2">
    <name type="scientific">Flexivirga endophytica</name>
    <dbReference type="NCBI Taxonomy" id="1849103"/>
    <lineage>
        <taxon>Bacteria</taxon>
        <taxon>Bacillati</taxon>
        <taxon>Actinomycetota</taxon>
        <taxon>Actinomycetes</taxon>
        <taxon>Micrococcales</taxon>
        <taxon>Dermacoccaceae</taxon>
        <taxon>Flexivirga</taxon>
    </lineage>
</organism>
<sequence length="75" mass="7837">MLVDVDGLAEVGMLEGVDETADVDVLDDGALPPLFEQPPVAAMATAAATPTSDRPQRVFNFVPVMCLSSFMAPVS</sequence>
<reference evidence="1" key="2">
    <citation type="submission" date="2020-09" db="EMBL/GenBank/DDBJ databases">
        <authorList>
            <person name="Sun Q."/>
            <person name="Zhou Y."/>
        </authorList>
    </citation>
    <scope>NUCLEOTIDE SEQUENCE</scope>
    <source>
        <strain evidence="1">CGMCC 1.15085</strain>
    </source>
</reference>
<comment type="caution">
    <text evidence="1">The sequence shown here is derived from an EMBL/GenBank/DDBJ whole genome shotgun (WGS) entry which is preliminary data.</text>
</comment>
<evidence type="ECO:0000313" key="1">
    <source>
        <dbReference type="EMBL" id="GGB21745.1"/>
    </source>
</evidence>
<reference evidence="1" key="1">
    <citation type="journal article" date="2014" name="Int. J. Syst. Evol. Microbiol.">
        <title>Complete genome sequence of Corynebacterium casei LMG S-19264T (=DSM 44701T), isolated from a smear-ripened cheese.</title>
        <authorList>
            <consortium name="US DOE Joint Genome Institute (JGI-PGF)"/>
            <person name="Walter F."/>
            <person name="Albersmeier A."/>
            <person name="Kalinowski J."/>
            <person name="Ruckert C."/>
        </authorList>
    </citation>
    <scope>NUCLEOTIDE SEQUENCE</scope>
    <source>
        <strain evidence="1">CGMCC 1.15085</strain>
    </source>
</reference>
<keyword evidence="2" id="KW-1185">Reference proteome</keyword>
<name>A0A916WR13_9MICO</name>
<proteinExistence type="predicted"/>
<evidence type="ECO:0000313" key="2">
    <source>
        <dbReference type="Proteomes" id="UP000636793"/>
    </source>
</evidence>
<protein>
    <submittedName>
        <fullName evidence="1">Uncharacterized protein</fullName>
    </submittedName>
</protein>
<gene>
    <name evidence="1" type="ORF">GCM10011492_09540</name>
</gene>
<accession>A0A916WR13</accession>
<dbReference type="EMBL" id="BMHI01000001">
    <property type="protein sequence ID" value="GGB21745.1"/>
    <property type="molecule type" value="Genomic_DNA"/>
</dbReference>